<dbReference type="PANTHER" id="PTHR30086:SF20">
    <property type="entry name" value="ARGININE EXPORTER PROTEIN ARGO-RELATED"/>
    <property type="match status" value="1"/>
</dbReference>
<accession>A0A1I3VH74</accession>
<gene>
    <name evidence="7" type="ORF">SAMN05518846_10716</name>
</gene>
<feature type="transmembrane region" description="Helical" evidence="6">
    <location>
        <begin position="128"/>
        <end position="153"/>
    </location>
</feature>
<reference evidence="8" key="1">
    <citation type="submission" date="2016-10" db="EMBL/GenBank/DDBJ databases">
        <authorList>
            <person name="Varghese N."/>
            <person name="Submissions S."/>
        </authorList>
    </citation>
    <scope>NUCLEOTIDE SEQUENCE [LARGE SCALE GENOMIC DNA]</scope>
    <source>
        <strain evidence="8">OK042</strain>
    </source>
</reference>
<organism evidence="7 8">
    <name type="scientific">Brevibacillus centrosporus</name>
    <dbReference type="NCBI Taxonomy" id="54910"/>
    <lineage>
        <taxon>Bacteria</taxon>
        <taxon>Bacillati</taxon>
        <taxon>Bacillota</taxon>
        <taxon>Bacilli</taxon>
        <taxon>Bacillales</taxon>
        <taxon>Paenibacillaceae</taxon>
        <taxon>Brevibacillus</taxon>
    </lineage>
</organism>
<feature type="transmembrane region" description="Helical" evidence="6">
    <location>
        <begin position="67"/>
        <end position="85"/>
    </location>
</feature>
<keyword evidence="4 6" id="KW-1133">Transmembrane helix</keyword>
<evidence type="ECO:0000313" key="8">
    <source>
        <dbReference type="Proteomes" id="UP000198915"/>
    </source>
</evidence>
<evidence type="ECO:0000256" key="5">
    <source>
        <dbReference type="ARBA" id="ARBA00023136"/>
    </source>
</evidence>
<keyword evidence="2" id="KW-1003">Cell membrane</keyword>
<dbReference type="PANTHER" id="PTHR30086">
    <property type="entry name" value="ARGININE EXPORTER PROTEIN ARGO"/>
    <property type="match status" value="1"/>
</dbReference>
<dbReference type="EMBL" id="FORT01000007">
    <property type="protein sequence ID" value="SFJ94774.1"/>
    <property type="molecule type" value="Genomic_DNA"/>
</dbReference>
<feature type="transmembrane region" description="Helical" evidence="6">
    <location>
        <begin position="165"/>
        <end position="190"/>
    </location>
</feature>
<keyword evidence="3 6" id="KW-0812">Transmembrane</keyword>
<protein>
    <submittedName>
        <fullName evidence="7">Threonine/homoserine/homoserine lactone efflux protein</fullName>
    </submittedName>
</protein>
<dbReference type="InterPro" id="IPR001123">
    <property type="entry name" value="LeuE-type"/>
</dbReference>
<evidence type="ECO:0000256" key="3">
    <source>
        <dbReference type="ARBA" id="ARBA00022692"/>
    </source>
</evidence>
<feature type="transmembrane region" description="Helical" evidence="6">
    <location>
        <begin position="38"/>
        <end position="61"/>
    </location>
</feature>
<evidence type="ECO:0000256" key="4">
    <source>
        <dbReference type="ARBA" id="ARBA00022989"/>
    </source>
</evidence>
<keyword evidence="8" id="KW-1185">Reference proteome</keyword>
<keyword evidence="5 6" id="KW-0472">Membrane</keyword>
<evidence type="ECO:0000256" key="1">
    <source>
        <dbReference type="ARBA" id="ARBA00004651"/>
    </source>
</evidence>
<evidence type="ECO:0000256" key="2">
    <source>
        <dbReference type="ARBA" id="ARBA00022475"/>
    </source>
</evidence>
<dbReference type="AlphaFoldDB" id="A0A1I3VH74"/>
<dbReference type="STRING" id="1884381.SAMN05518846_10716"/>
<dbReference type="RefSeq" id="WP_092268476.1">
    <property type="nucleotide sequence ID" value="NZ_FORT01000007.1"/>
</dbReference>
<feature type="transmembrane region" description="Helical" evidence="6">
    <location>
        <begin position="202"/>
        <end position="219"/>
    </location>
</feature>
<dbReference type="Pfam" id="PF01810">
    <property type="entry name" value="LysE"/>
    <property type="match status" value="1"/>
</dbReference>
<sequence>MTAVWNGLLFGMLLQLSVGPVCLAVLQRSISLGFRQAWWMIVGVALVDAAYMAGAIGGLALLLQIYMVKQLVVIGGAVTLIWFGMGSMRAKVTDTGVVQAAASGTADNAPLSMPAAERKEREIGKGRSFLYGVGLTLTNPLTILFWAGVFGSLMSSQTTLAGGQLFGFAVGCVLSTLLFLTGIARLGTYAAKMLHPVWLKRFNLLVGLFLIGFAIVLFFQNHWSF</sequence>
<dbReference type="GO" id="GO:0015171">
    <property type="term" value="F:amino acid transmembrane transporter activity"/>
    <property type="evidence" value="ECO:0007669"/>
    <property type="project" value="TreeGrafter"/>
</dbReference>
<dbReference type="Proteomes" id="UP000198915">
    <property type="component" value="Unassembled WGS sequence"/>
</dbReference>
<feature type="transmembrane region" description="Helical" evidence="6">
    <location>
        <begin position="6"/>
        <end position="26"/>
    </location>
</feature>
<evidence type="ECO:0000313" key="7">
    <source>
        <dbReference type="EMBL" id="SFJ94774.1"/>
    </source>
</evidence>
<comment type="subcellular location">
    <subcellularLocation>
        <location evidence="1">Cell membrane</location>
        <topology evidence="1">Multi-pass membrane protein</topology>
    </subcellularLocation>
</comment>
<dbReference type="GO" id="GO:0005886">
    <property type="term" value="C:plasma membrane"/>
    <property type="evidence" value="ECO:0007669"/>
    <property type="project" value="UniProtKB-SubCell"/>
</dbReference>
<proteinExistence type="predicted"/>
<name>A0A1I3VH74_9BACL</name>
<evidence type="ECO:0000256" key="6">
    <source>
        <dbReference type="SAM" id="Phobius"/>
    </source>
</evidence>